<gene>
    <name evidence="1" type="ORF">VitviT2T_024531</name>
</gene>
<evidence type="ECO:0000313" key="1">
    <source>
        <dbReference type="EMBL" id="WKA06638.1"/>
    </source>
</evidence>
<dbReference type="CDD" id="cd09272">
    <property type="entry name" value="RNase_HI_RT_Ty1"/>
    <property type="match status" value="1"/>
</dbReference>
<evidence type="ECO:0008006" key="3">
    <source>
        <dbReference type="Google" id="ProtNLM"/>
    </source>
</evidence>
<name>A0ABY9DFX9_VITVI</name>
<sequence>MDTWSNEELRLATAGNSNDAADSESRLQNSNLRVNIVLLSSTEHTSRLTCDQHEYESVGPLCLDRPLVDDLQANQKWQVQIRWDEPMRLYYDNKSAISIAYNPVQYDRTKHIEVEKCFVKEKLDSGLICTLYVPIGGQLADILTKGLASTIFQAIMSKLGMENIYSRA</sequence>
<reference evidence="1 2" key="1">
    <citation type="journal article" date="2023" name="Hortic Res">
        <title>The complete reference genome for grapevine (Vitis vinifera L.) genetics and breeding.</title>
        <authorList>
            <person name="Shi X."/>
            <person name="Cao S."/>
            <person name="Wang X."/>
            <person name="Huang S."/>
            <person name="Wang Y."/>
            <person name="Liu Z."/>
            <person name="Liu W."/>
            <person name="Leng X."/>
            <person name="Peng Y."/>
            <person name="Wang N."/>
            <person name="Wang Y."/>
            <person name="Ma Z."/>
            <person name="Xu X."/>
            <person name="Zhang F."/>
            <person name="Xue H."/>
            <person name="Zhong H."/>
            <person name="Wang Y."/>
            <person name="Zhang K."/>
            <person name="Velt A."/>
            <person name="Avia K."/>
            <person name="Holtgrawe D."/>
            <person name="Grimplet J."/>
            <person name="Matus J.T."/>
            <person name="Ware D."/>
            <person name="Wu X."/>
            <person name="Wang H."/>
            <person name="Liu C."/>
            <person name="Fang Y."/>
            <person name="Rustenholz C."/>
            <person name="Cheng Z."/>
            <person name="Xiao H."/>
            <person name="Zhou Y."/>
        </authorList>
    </citation>
    <scope>NUCLEOTIDE SEQUENCE [LARGE SCALE GENOMIC DNA]</scope>
    <source>
        <strain evidence="2">cv. Pinot noir / PN40024</strain>
        <tissue evidence="1">Leaf</tissue>
    </source>
</reference>
<protein>
    <recommendedName>
        <fullName evidence="3">Copia protein</fullName>
    </recommendedName>
</protein>
<keyword evidence="2" id="KW-1185">Reference proteome</keyword>
<accession>A0ABY9DFX9</accession>
<organism evidence="1 2">
    <name type="scientific">Vitis vinifera</name>
    <name type="common">Grape</name>
    <dbReference type="NCBI Taxonomy" id="29760"/>
    <lineage>
        <taxon>Eukaryota</taxon>
        <taxon>Viridiplantae</taxon>
        <taxon>Streptophyta</taxon>
        <taxon>Embryophyta</taxon>
        <taxon>Tracheophyta</taxon>
        <taxon>Spermatophyta</taxon>
        <taxon>Magnoliopsida</taxon>
        <taxon>eudicotyledons</taxon>
        <taxon>Gunneridae</taxon>
        <taxon>Pentapetalae</taxon>
        <taxon>rosids</taxon>
        <taxon>Vitales</taxon>
        <taxon>Vitaceae</taxon>
        <taxon>Viteae</taxon>
        <taxon>Vitis</taxon>
    </lineage>
</organism>
<dbReference type="EMBL" id="CP126663">
    <property type="protein sequence ID" value="WKA06638.1"/>
    <property type="molecule type" value="Genomic_DNA"/>
</dbReference>
<evidence type="ECO:0000313" key="2">
    <source>
        <dbReference type="Proteomes" id="UP001227230"/>
    </source>
</evidence>
<dbReference type="Proteomes" id="UP001227230">
    <property type="component" value="Chromosome 16"/>
</dbReference>
<proteinExistence type="predicted"/>